<dbReference type="OrthoDB" id="9815614at2"/>
<evidence type="ECO:0000256" key="4">
    <source>
        <dbReference type="ARBA" id="ARBA00022519"/>
    </source>
</evidence>
<reference evidence="11 12" key="1">
    <citation type="submission" date="2007-01" db="EMBL/GenBank/DDBJ databases">
        <title>Annotation of the draft genome assembly of Thermosinus carboxydivorans Nor1.</title>
        <authorList>
            <consortium name="US DOE Joint Genome Institute (JGI-ORNL)"/>
            <person name="Larimer F."/>
            <person name="Land M."/>
            <person name="Hauser L."/>
        </authorList>
    </citation>
    <scope>NUCLEOTIDE SEQUENCE [LARGE SCALE GENOMIC DNA]</scope>
    <source>
        <strain evidence="11 12">Nor1</strain>
    </source>
</reference>
<evidence type="ECO:0000256" key="2">
    <source>
        <dbReference type="ARBA" id="ARBA00022448"/>
    </source>
</evidence>
<proteinExistence type="inferred from homology"/>
<reference evidence="11 12" key="2">
    <citation type="submission" date="2007-01" db="EMBL/GenBank/DDBJ databases">
        <title>Sequencing of the draft genome and assembly of Thermosinus carboxydivorans Nor1.</title>
        <authorList>
            <consortium name="US DOE Joint Genome Institute (JGI-PGF)"/>
            <person name="Copeland A."/>
            <person name="Lucas S."/>
            <person name="Lapidus A."/>
            <person name="Barry K."/>
            <person name="Glavina del Rio T."/>
            <person name="Dalin E."/>
            <person name="Tice H."/>
            <person name="Bruce D."/>
            <person name="Pitluck S."/>
            <person name="Richardson P."/>
        </authorList>
    </citation>
    <scope>NUCLEOTIDE SEQUENCE [LARGE SCALE GENOMIC DNA]</scope>
    <source>
        <strain evidence="11 12">Nor1</strain>
    </source>
</reference>
<dbReference type="EMBL" id="AAWL01000018">
    <property type="protein sequence ID" value="EAX46931.1"/>
    <property type="molecule type" value="Genomic_DNA"/>
</dbReference>
<keyword evidence="7 9" id="KW-0472">Membrane</keyword>
<dbReference type="eggNOG" id="COG3090">
    <property type="taxonomic scope" value="Bacteria"/>
</dbReference>
<evidence type="ECO:0000256" key="3">
    <source>
        <dbReference type="ARBA" id="ARBA00022475"/>
    </source>
</evidence>
<evidence type="ECO:0000313" key="12">
    <source>
        <dbReference type="Proteomes" id="UP000005139"/>
    </source>
</evidence>
<keyword evidence="3" id="KW-1003">Cell membrane</keyword>
<evidence type="ECO:0000259" key="10">
    <source>
        <dbReference type="Pfam" id="PF04290"/>
    </source>
</evidence>
<evidence type="ECO:0000256" key="5">
    <source>
        <dbReference type="ARBA" id="ARBA00022692"/>
    </source>
</evidence>
<evidence type="ECO:0000256" key="6">
    <source>
        <dbReference type="ARBA" id="ARBA00022989"/>
    </source>
</evidence>
<keyword evidence="12" id="KW-1185">Reference proteome</keyword>
<feature type="domain" description="Tripartite ATP-independent periplasmic transporters DctQ component" evidence="10">
    <location>
        <begin position="23"/>
        <end position="152"/>
    </location>
</feature>
<dbReference type="PANTHER" id="PTHR35011">
    <property type="entry name" value="2,3-DIKETO-L-GULONATE TRAP TRANSPORTER SMALL PERMEASE PROTEIN YIAM"/>
    <property type="match status" value="1"/>
</dbReference>
<organism evidence="11 12">
    <name type="scientific">Thermosinus carboxydivorans Nor1</name>
    <dbReference type="NCBI Taxonomy" id="401526"/>
    <lineage>
        <taxon>Bacteria</taxon>
        <taxon>Bacillati</taxon>
        <taxon>Bacillota</taxon>
        <taxon>Negativicutes</taxon>
        <taxon>Selenomonadales</taxon>
        <taxon>Sporomusaceae</taxon>
        <taxon>Thermosinus</taxon>
    </lineage>
</organism>
<dbReference type="PANTHER" id="PTHR35011:SF2">
    <property type="entry name" value="2,3-DIKETO-L-GULONATE TRAP TRANSPORTER SMALL PERMEASE PROTEIN YIAM"/>
    <property type="match status" value="1"/>
</dbReference>
<comment type="similarity">
    <text evidence="8">Belongs to the TRAP transporter small permease family.</text>
</comment>
<gene>
    <name evidence="11" type="ORF">TcarDRAFT_0676</name>
</gene>
<dbReference type="Proteomes" id="UP000005139">
    <property type="component" value="Unassembled WGS sequence"/>
</dbReference>
<protein>
    <submittedName>
        <fullName evidence="11">Tripartite ATP-independent periplasmic transporter, DctQ component</fullName>
    </submittedName>
</protein>
<dbReference type="GO" id="GO:0005886">
    <property type="term" value="C:plasma membrane"/>
    <property type="evidence" value="ECO:0007669"/>
    <property type="project" value="UniProtKB-SubCell"/>
</dbReference>
<keyword evidence="6 9" id="KW-1133">Transmembrane helix</keyword>
<dbReference type="RefSeq" id="WP_007290054.1">
    <property type="nucleotide sequence ID" value="NZ_AAWL01000018.1"/>
</dbReference>
<feature type="transmembrane region" description="Helical" evidence="9">
    <location>
        <begin position="12"/>
        <end position="37"/>
    </location>
</feature>
<dbReference type="AlphaFoldDB" id="A1HSQ0"/>
<dbReference type="InterPro" id="IPR007387">
    <property type="entry name" value="TRAP_DctQ"/>
</dbReference>
<evidence type="ECO:0000313" key="11">
    <source>
        <dbReference type="EMBL" id="EAX46931.1"/>
    </source>
</evidence>
<dbReference type="Pfam" id="PF04290">
    <property type="entry name" value="DctQ"/>
    <property type="match status" value="1"/>
</dbReference>
<comment type="subcellular location">
    <subcellularLocation>
        <location evidence="1">Cell inner membrane</location>
        <topology evidence="1">Multi-pass membrane protein</topology>
    </subcellularLocation>
</comment>
<accession>A1HSQ0</accession>
<evidence type="ECO:0000256" key="9">
    <source>
        <dbReference type="SAM" id="Phobius"/>
    </source>
</evidence>
<dbReference type="GO" id="GO:0015740">
    <property type="term" value="P:C4-dicarboxylate transport"/>
    <property type="evidence" value="ECO:0007669"/>
    <property type="project" value="TreeGrafter"/>
</dbReference>
<feature type="transmembrane region" description="Helical" evidence="9">
    <location>
        <begin position="127"/>
        <end position="148"/>
    </location>
</feature>
<evidence type="ECO:0000256" key="8">
    <source>
        <dbReference type="ARBA" id="ARBA00038436"/>
    </source>
</evidence>
<feature type="transmembrane region" description="Helical" evidence="9">
    <location>
        <begin position="86"/>
        <end position="107"/>
    </location>
</feature>
<dbReference type="GO" id="GO:0022857">
    <property type="term" value="F:transmembrane transporter activity"/>
    <property type="evidence" value="ECO:0007669"/>
    <property type="project" value="TreeGrafter"/>
</dbReference>
<sequence>MESLSKAFNRLLHGLIAACLSLMAVFVFANVILRYFFNSGLTWAEEASRYLFIWLIFLGAIIAYKENAHLGVDTLVQKLSVKGRKVLFVVNNLLILITMCLVAEGTWKLTLITMNQNSPSMGLPLAFVYVSGLIASVSMVAISLNNLYRLITGKIDENDLVMITDTEDKEKIEQTVGGSTQGDRKL</sequence>
<keyword evidence="5 9" id="KW-0812">Transmembrane</keyword>
<keyword evidence="2" id="KW-0813">Transport</keyword>
<dbReference type="InterPro" id="IPR055348">
    <property type="entry name" value="DctQ"/>
</dbReference>
<feature type="transmembrane region" description="Helical" evidence="9">
    <location>
        <begin position="49"/>
        <end position="65"/>
    </location>
</feature>
<keyword evidence="4" id="KW-0997">Cell inner membrane</keyword>
<evidence type="ECO:0000256" key="1">
    <source>
        <dbReference type="ARBA" id="ARBA00004429"/>
    </source>
</evidence>
<name>A1HSQ0_9FIRM</name>
<evidence type="ECO:0000256" key="7">
    <source>
        <dbReference type="ARBA" id="ARBA00023136"/>
    </source>
</evidence>
<comment type="caution">
    <text evidence="11">The sequence shown here is derived from an EMBL/GenBank/DDBJ whole genome shotgun (WGS) entry which is preliminary data.</text>
</comment>